<proteinExistence type="predicted"/>
<reference evidence="1 2" key="1">
    <citation type="journal article" date="2018" name="Front. Plant Sci.">
        <title>Red Clover (Trifolium pratense) and Zigzag Clover (T. medium) - A Picture of Genomic Similarities and Differences.</title>
        <authorList>
            <person name="Dluhosova J."/>
            <person name="Istvanek J."/>
            <person name="Nedelnik J."/>
            <person name="Repkova J."/>
        </authorList>
    </citation>
    <scope>NUCLEOTIDE SEQUENCE [LARGE SCALE GENOMIC DNA]</scope>
    <source>
        <strain evidence="2">cv. 10/8</strain>
        <tissue evidence="1">Leaf</tissue>
    </source>
</reference>
<dbReference type="AlphaFoldDB" id="A0A392VRL5"/>
<accession>A0A392VRL5</accession>
<comment type="caution">
    <text evidence="1">The sequence shown here is derived from an EMBL/GenBank/DDBJ whole genome shotgun (WGS) entry which is preliminary data.</text>
</comment>
<name>A0A392VRL5_9FABA</name>
<organism evidence="1 2">
    <name type="scientific">Trifolium medium</name>
    <dbReference type="NCBI Taxonomy" id="97028"/>
    <lineage>
        <taxon>Eukaryota</taxon>
        <taxon>Viridiplantae</taxon>
        <taxon>Streptophyta</taxon>
        <taxon>Embryophyta</taxon>
        <taxon>Tracheophyta</taxon>
        <taxon>Spermatophyta</taxon>
        <taxon>Magnoliopsida</taxon>
        <taxon>eudicotyledons</taxon>
        <taxon>Gunneridae</taxon>
        <taxon>Pentapetalae</taxon>
        <taxon>rosids</taxon>
        <taxon>fabids</taxon>
        <taxon>Fabales</taxon>
        <taxon>Fabaceae</taxon>
        <taxon>Papilionoideae</taxon>
        <taxon>50 kb inversion clade</taxon>
        <taxon>NPAAA clade</taxon>
        <taxon>Hologalegina</taxon>
        <taxon>IRL clade</taxon>
        <taxon>Trifolieae</taxon>
        <taxon>Trifolium</taxon>
    </lineage>
</organism>
<evidence type="ECO:0000313" key="1">
    <source>
        <dbReference type="EMBL" id="MCI91038.1"/>
    </source>
</evidence>
<dbReference type="Proteomes" id="UP000265520">
    <property type="component" value="Unassembled WGS sequence"/>
</dbReference>
<evidence type="ECO:0000313" key="2">
    <source>
        <dbReference type="Proteomes" id="UP000265520"/>
    </source>
</evidence>
<dbReference type="EMBL" id="LXQA011261021">
    <property type="protein sequence ID" value="MCI91038.1"/>
    <property type="molecule type" value="Genomic_DNA"/>
</dbReference>
<sequence length="40" mass="4756">MEPRRQVCLGQDQAEFLQYLFEESDPRLVDYLVEPGSHFL</sequence>
<protein>
    <submittedName>
        <fullName evidence="1">Uncharacterized protein</fullName>
    </submittedName>
</protein>
<keyword evidence="2" id="KW-1185">Reference proteome</keyword>